<dbReference type="Proteomes" id="UP000663881">
    <property type="component" value="Unassembled WGS sequence"/>
</dbReference>
<proteinExistence type="predicted"/>
<evidence type="ECO:0000256" key="1">
    <source>
        <dbReference type="SAM" id="MobiDB-lite"/>
    </source>
</evidence>
<evidence type="ECO:0000313" key="2">
    <source>
        <dbReference type="EMBL" id="CAF4389285.1"/>
    </source>
</evidence>
<feature type="non-terminal residue" evidence="2">
    <location>
        <position position="1"/>
    </location>
</feature>
<feature type="region of interest" description="Disordered" evidence="1">
    <location>
        <begin position="1"/>
        <end position="20"/>
    </location>
</feature>
<organism evidence="2 3">
    <name type="scientific">Adineta steineri</name>
    <dbReference type="NCBI Taxonomy" id="433720"/>
    <lineage>
        <taxon>Eukaryota</taxon>
        <taxon>Metazoa</taxon>
        <taxon>Spiralia</taxon>
        <taxon>Gnathifera</taxon>
        <taxon>Rotifera</taxon>
        <taxon>Eurotatoria</taxon>
        <taxon>Bdelloidea</taxon>
        <taxon>Adinetida</taxon>
        <taxon>Adinetidae</taxon>
        <taxon>Adineta</taxon>
    </lineage>
</organism>
<dbReference type="EMBL" id="CAJOAY010026237">
    <property type="protein sequence ID" value="CAF4389285.1"/>
    <property type="molecule type" value="Genomic_DNA"/>
</dbReference>
<dbReference type="AlphaFoldDB" id="A0A820NHU9"/>
<gene>
    <name evidence="2" type="ORF">OKA104_LOCUS50783</name>
</gene>
<protein>
    <submittedName>
        <fullName evidence="2">Uncharacterized protein</fullName>
    </submittedName>
</protein>
<sequence>GTTTMANVTSMNSTQSVPLSTSTYATNSTNAPSATVYLTFQCTVG</sequence>
<evidence type="ECO:0000313" key="3">
    <source>
        <dbReference type="Proteomes" id="UP000663881"/>
    </source>
</evidence>
<accession>A0A820NHU9</accession>
<feature type="compositionally biased region" description="Polar residues" evidence="1">
    <location>
        <begin position="1"/>
        <end position="19"/>
    </location>
</feature>
<comment type="caution">
    <text evidence="2">The sequence shown here is derived from an EMBL/GenBank/DDBJ whole genome shotgun (WGS) entry which is preliminary data.</text>
</comment>
<reference evidence="2" key="1">
    <citation type="submission" date="2021-02" db="EMBL/GenBank/DDBJ databases">
        <authorList>
            <person name="Nowell W R."/>
        </authorList>
    </citation>
    <scope>NUCLEOTIDE SEQUENCE</scope>
</reference>
<name>A0A820NHU9_9BILA</name>